<evidence type="ECO:0000313" key="3">
    <source>
        <dbReference type="EMBL" id="MFD1884764.1"/>
    </source>
</evidence>
<protein>
    <submittedName>
        <fullName evidence="3">Diguanylate cyclase domain-containing protein</fullName>
        <ecNumber evidence="3">2.7.7.65</ecNumber>
    </submittedName>
</protein>
<name>A0ABW4RGB0_9BACL</name>
<dbReference type="Proteomes" id="UP001597233">
    <property type="component" value="Unassembled WGS sequence"/>
</dbReference>
<feature type="transmembrane region" description="Helical" evidence="1">
    <location>
        <begin position="189"/>
        <end position="211"/>
    </location>
</feature>
<keyword evidence="3" id="KW-0808">Transferase</keyword>
<dbReference type="SUPFAM" id="SSF55073">
    <property type="entry name" value="Nucleotide cyclase"/>
    <property type="match status" value="1"/>
</dbReference>
<dbReference type="CDD" id="cd01949">
    <property type="entry name" value="GGDEF"/>
    <property type="match status" value="1"/>
</dbReference>
<dbReference type="InterPro" id="IPR029787">
    <property type="entry name" value="Nucleotide_cyclase"/>
</dbReference>
<feature type="domain" description="GGDEF" evidence="2">
    <location>
        <begin position="254"/>
        <end position="390"/>
    </location>
</feature>
<dbReference type="PANTHER" id="PTHR45138:SF9">
    <property type="entry name" value="DIGUANYLATE CYCLASE DGCM-RELATED"/>
    <property type="match status" value="1"/>
</dbReference>
<comment type="caution">
    <text evidence="3">The sequence shown here is derived from an EMBL/GenBank/DDBJ whole genome shotgun (WGS) entry which is preliminary data.</text>
</comment>
<dbReference type="InterPro" id="IPR000160">
    <property type="entry name" value="GGDEF_dom"/>
</dbReference>
<gene>
    <name evidence="3" type="ORF">ACFSC9_04435</name>
</gene>
<keyword evidence="4" id="KW-1185">Reference proteome</keyword>
<feature type="transmembrane region" description="Helical" evidence="1">
    <location>
        <begin position="156"/>
        <end position="177"/>
    </location>
</feature>
<feature type="transmembrane region" description="Helical" evidence="1">
    <location>
        <begin position="40"/>
        <end position="61"/>
    </location>
</feature>
<sequence>MMFNLDMKTIFISLVFGHIFTVILISAYRKHTVQNRSFNAFFLAKLIQAIAWALLIVRGAIPELLSIVLANTLLFVGAVLETGALLILQKVFCEKLKRLYIIGTLLCITGFTTIYALGVSEATRIVYASVGTSLFLFYPVYYMVTDRNASTLKRLMGILYGIVALSLLLRAGAALQLGNQVGLFTQGMYQSFSFIALYMIMILGNTGYVLLSKEQADAELLHIASYDEMTGVLNRRTFMVESRNMIHQLAMRQSQVSFILFDVDSYKMINDTYGHFTGDRVLQDMADRLKQRLTELTGEHYIFGRYGGDEFAILLPDTDEVKAGRLAEQLRLTVAHHESHVLPVPYTISLGVVSVPAQRNIQLNTLYELSDHALYNAKRAGKNQVAIYNQEQAEAMLK</sequence>
<feature type="transmembrane region" description="Helical" evidence="1">
    <location>
        <begin position="6"/>
        <end position="28"/>
    </location>
</feature>
<organism evidence="3 4">
    <name type="scientific">Paenibacillus wenxiniae</name>
    <dbReference type="NCBI Taxonomy" id="1636843"/>
    <lineage>
        <taxon>Bacteria</taxon>
        <taxon>Bacillati</taxon>
        <taxon>Bacillota</taxon>
        <taxon>Bacilli</taxon>
        <taxon>Bacillales</taxon>
        <taxon>Paenibacillaceae</taxon>
        <taxon>Paenibacillus</taxon>
    </lineage>
</organism>
<dbReference type="Gene3D" id="3.30.70.270">
    <property type="match status" value="1"/>
</dbReference>
<dbReference type="PROSITE" id="PS50887">
    <property type="entry name" value="GGDEF"/>
    <property type="match status" value="1"/>
</dbReference>
<reference evidence="4" key="1">
    <citation type="journal article" date="2019" name="Int. J. Syst. Evol. Microbiol.">
        <title>The Global Catalogue of Microorganisms (GCM) 10K type strain sequencing project: providing services to taxonomists for standard genome sequencing and annotation.</title>
        <authorList>
            <consortium name="The Broad Institute Genomics Platform"/>
            <consortium name="The Broad Institute Genome Sequencing Center for Infectious Disease"/>
            <person name="Wu L."/>
            <person name="Ma J."/>
        </authorList>
    </citation>
    <scope>NUCLEOTIDE SEQUENCE [LARGE SCALE GENOMIC DNA]</scope>
    <source>
        <strain evidence="4">CCUG 54950</strain>
    </source>
</reference>
<dbReference type="RefSeq" id="WP_347324410.1">
    <property type="nucleotide sequence ID" value="NZ_JBCGUH010000003.1"/>
</dbReference>
<dbReference type="Pfam" id="PF00990">
    <property type="entry name" value="GGDEF"/>
    <property type="match status" value="1"/>
</dbReference>
<dbReference type="InterPro" id="IPR043128">
    <property type="entry name" value="Rev_trsase/Diguanyl_cyclase"/>
</dbReference>
<keyword evidence="3" id="KW-0548">Nucleotidyltransferase</keyword>
<keyword evidence="1" id="KW-1133">Transmembrane helix</keyword>
<feature type="transmembrane region" description="Helical" evidence="1">
    <location>
        <begin position="67"/>
        <end position="87"/>
    </location>
</feature>
<evidence type="ECO:0000256" key="1">
    <source>
        <dbReference type="SAM" id="Phobius"/>
    </source>
</evidence>
<keyword evidence="1" id="KW-0472">Membrane</keyword>
<dbReference type="PANTHER" id="PTHR45138">
    <property type="entry name" value="REGULATORY COMPONENTS OF SENSORY TRANSDUCTION SYSTEM"/>
    <property type="match status" value="1"/>
</dbReference>
<accession>A0ABW4RGB0</accession>
<dbReference type="EMBL" id="JBHUEH010000010">
    <property type="protein sequence ID" value="MFD1884764.1"/>
    <property type="molecule type" value="Genomic_DNA"/>
</dbReference>
<dbReference type="InterPro" id="IPR050469">
    <property type="entry name" value="Diguanylate_Cyclase"/>
</dbReference>
<evidence type="ECO:0000313" key="4">
    <source>
        <dbReference type="Proteomes" id="UP001597233"/>
    </source>
</evidence>
<dbReference type="NCBIfam" id="TIGR00254">
    <property type="entry name" value="GGDEF"/>
    <property type="match status" value="1"/>
</dbReference>
<keyword evidence="1" id="KW-0812">Transmembrane</keyword>
<proteinExistence type="predicted"/>
<feature type="transmembrane region" description="Helical" evidence="1">
    <location>
        <begin position="99"/>
        <end position="119"/>
    </location>
</feature>
<dbReference type="EC" id="2.7.7.65" evidence="3"/>
<feature type="transmembrane region" description="Helical" evidence="1">
    <location>
        <begin position="125"/>
        <end position="144"/>
    </location>
</feature>
<dbReference type="GO" id="GO:0052621">
    <property type="term" value="F:diguanylate cyclase activity"/>
    <property type="evidence" value="ECO:0007669"/>
    <property type="project" value="UniProtKB-EC"/>
</dbReference>
<dbReference type="SMART" id="SM00267">
    <property type="entry name" value="GGDEF"/>
    <property type="match status" value="1"/>
</dbReference>
<evidence type="ECO:0000259" key="2">
    <source>
        <dbReference type="PROSITE" id="PS50887"/>
    </source>
</evidence>